<reference evidence="7" key="1">
    <citation type="journal article" date="2019" name="Int. J. Syst. Evol. Microbiol.">
        <title>The Global Catalogue of Microorganisms (GCM) 10K type strain sequencing project: providing services to taxonomists for standard genome sequencing and annotation.</title>
        <authorList>
            <consortium name="The Broad Institute Genomics Platform"/>
            <consortium name="The Broad Institute Genome Sequencing Center for Infectious Disease"/>
            <person name="Wu L."/>
            <person name="Ma J."/>
        </authorList>
    </citation>
    <scope>NUCLEOTIDE SEQUENCE [LARGE SCALE GENOMIC DNA]</scope>
    <source>
        <strain evidence="7">JCM 17440</strain>
    </source>
</reference>
<gene>
    <name evidence="6" type="ORF">GCM10022254_51310</name>
</gene>
<keyword evidence="7" id="KW-1185">Reference proteome</keyword>
<keyword evidence="2 3" id="KW-0378">Hydrolase</keyword>
<evidence type="ECO:0000256" key="1">
    <source>
        <dbReference type="ARBA" id="ARBA00005964"/>
    </source>
</evidence>
<evidence type="ECO:0000256" key="2">
    <source>
        <dbReference type="ARBA" id="ARBA00022801"/>
    </source>
</evidence>
<dbReference type="InterPro" id="IPR050309">
    <property type="entry name" value="Type-B_Carboxylest/Lipase"/>
</dbReference>
<dbReference type="Proteomes" id="UP001501710">
    <property type="component" value="Unassembled WGS sequence"/>
</dbReference>
<dbReference type="InterPro" id="IPR029058">
    <property type="entry name" value="AB_hydrolase_fold"/>
</dbReference>
<dbReference type="InterPro" id="IPR002018">
    <property type="entry name" value="CarbesteraseB"/>
</dbReference>
<evidence type="ECO:0000256" key="3">
    <source>
        <dbReference type="RuleBase" id="RU361235"/>
    </source>
</evidence>
<dbReference type="EMBL" id="BAABAS010000019">
    <property type="protein sequence ID" value="GAA4237837.1"/>
    <property type="molecule type" value="Genomic_DNA"/>
</dbReference>
<dbReference type="PROSITE" id="PS00941">
    <property type="entry name" value="CARBOXYLESTERASE_B_2"/>
    <property type="match status" value="1"/>
</dbReference>
<comment type="caution">
    <text evidence="6">The sequence shown here is derived from an EMBL/GenBank/DDBJ whole genome shotgun (WGS) entry which is preliminary data.</text>
</comment>
<feature type="region of interest" description="Disordered" evidence="4">
    <location>
        <begin position="46"/>
        <end position="76"/>
    </location>
</feature>
<evidence type="ECO:0000259" key="5">
    <source>
        <dbReference type="Pfam" id="PF00135"/>
    </source>
</evidence>
<dbReference type="SUPFAM" id="SSF53474">
    <property type="entry name" value="alpha/beta-Hydrolases"/>
    <property type="match status" value="1"/>
</dbReference>
<comment type="similarity">
    <text evidence="1 3">Belongs to the type-B carboxylesterase/lipase family.</text>
</comment>
<dbReference type="Gene3D" id="3.40.50.1820">
    <property type="entry name" value="alpha/beta hydrolase"/>
    <property type="match status" value="1"/>
</dbReference>
<evidence type="ECO:0000313" key="6">
    <source>
        <dbReference type="EMBL" id="GAA4237837.1"/>
    </source>
</evidence>
<proteinExistence type="inferred from homology"/>
<dbReference type="PANTHER" id="PTHR11559">
    <property type="entry name" value="CARBOXYLESTERASE"/>
    <property type="match status" value="1"/>
</dbReference>
<dbReference type="InterPro" id="IPR019819">
    <property type="entry name" value="Carboxylesterase_B_CS"/>
</dbReference>
<accession>A0ABP8CD44</accession>
<dbReference type="InterPro" id="IPR019826">
    <property type="entry name" value="Carboxylesterase_B_AS"/>
</dbReference>
<dbReference type="Pfam" id="PF00135">
    <property type="entry name" value="COesterase"/>
    <property type="match status" value="1"/>
</dbReference>
<evidence type="ECO:0000256" key="4">
    <source>
        <dbReference type="SAM" id="MobiDB-lite"/>
    </source>
</evidence>
<organism evidence="6 7">
    <name type="scientific">Actinomadura meridiana</name>
    <dbReference type="NCBI Taxonomy" id="559626"/>
    <lineage>
        <taxon>Bacteria</taxon>
        <taxon>Bacillati</taxon>
        <taxon>Actinomycetota</taxon>
        <taxon>Actinomycetes</taxon>
        <taxon>Streptosporangiales</taxon>
        <taxon>Thermomonosporaceae</taxon>
        <taxon>Actinomadura</taxon>
    </lineage>
</organism>
<dbReference type="EC" id="3.1.1.-" evidence="3"/>
<feature type="domain" description="Carboxylesterase type B" evidence="5">
    <location>
        <begin position="3"/>
        <end position="463"/>
    </location>
</feature>
<protein>
    <recommendedName>
        <fullName evidence="3">Carboxylic ester hydrolase</fullName>
        <ecNumber evidence="3">3.1.1.-</ecNumber>
    </recommendedName>
</protein>
<evidence type="ECO:0000313" key="7">
    <source>
        <dbReference type="Proteomes" id="UP001501710"/>
    </source>
</evidence>
<name>A0ABP8CD44_9ACTN</name>
<dbReference type="RefSeq" id="WP_344900988.1">
    <property type="nucleotide sequence ID" value="NZ_BAABAS010000019.1"/>
</dbReference>
<sequence>MPPVVVTSGGAVRGTLEDGLTVFRGIPYAAPPVDDLRWRRARSHPGWSGVRDATRHGPSAPQPYLPGGGNTVLGEHGSPPFSEDCLTLNVWTPGLDGASRPVLVWIHGGGFTTGSGSIPYYAGETFARDGDLVVVTINYRLGPFGYLHGMVPGHSNLWLSDQAAALSWVAENAAAFGGDSGAITLMGQSGGALSIGALAQHPTAAPLFHRAIAQSAPLGLDLPSHEDAAERTDAMARLLGHADRRGLLGEPTARLVEGTIAVLRRFAEFGTWDLAFTPVLDDLMPAHPRDALADPRIELLIGWTEDEGTFRFASDPQYATSTVDDVVAVLRKRHQDPERVYRDYADAVGDDPRAVLSAECGDHLFRNPGNDVLARRADSGITYAYEFALDSPAFGGTLGATHCLELPFTFANAEKWTGAPFLTGIDPEVVRSLGTRMHRSWISFVRDGTPEPGFPRWPASDGKTLMVFDAVSGVAGTRAGEPR</sequence>
<dbReference type="PROSITE" id="PS00122">
    <property type="entry name" value="CARBOXYLESTERASE_B_1"/>
    <property type="match status" value="1"/>
</dbReference>